<dbReference type="InterPro" id="IPR006311">
    <property type="entry name" value="TAT_signal"/>
</dbReference>
<proteinExistence type="predicted"/>
<sequence>MTTRHGSPALRARRAALIPLALASSVAAVTGLPAPAAAAAADDPAAVCAAMDDGVHLRMDGRGDSLLTTSREEADAAASGRGYTDDDGVAFLAAAAAGPGSEPVHRLQHPGSGRTAYALHPARIAALQAAGYVLQATPAFHAVADAEPCLDPVYELVRPGDGQQRLAVTKGQRKELEADGFRYVGVAFHSGTDRQFSIAVIPDTQHEVHVTKANNVFTHRAQWLSDNEDALDLRYITHTGDVVDWDTPNHEQYEKAKPGVDILDRTGIPYSFAIGNHDTMATDVGGSARPGQDTRANQRITDTFNAYFGVDHVENLRGAYQPGKVDNIYTTFAAGGVDWLVLHLELWPRTETVRWADAVIAAHPEHNVIVNTHSFLTGDGSVYQTNGGYGANSPQFLWDQALKKHANVRFILSGHTGQWAYRAMTGDHGNRVAAINTTLHDTTQNPTRIVQFDTASDSMASYVYRPWSQTYLTTAALDLDRLDLVVPAEERVERLTARVVGLRDGGRLAPHVAASLLERLDRATRVLADGSEQRAIAAVEQFAARVRNQVRGDADDLAVRAELDAAVSRLSSLLAAVDAAEATAASTASAI</sequence>
<dbReference type="Pfam" id="PF22888">
    <property type="entry name" value="FIMAH"/>
    <property type="match status" value="1"/>
</dbReference>
<dbReference type="InterPro" id="IPR029052">
    <property type="entry name" value="Metallo-depent_PP-like"/>
</dbReference>
<feature type="signal peptide" evidence="1">
    <location>
        <begin position="1"/>
        <end position="38"/>
    </location>
</feature>
<name>A0ABX0GUI9_9ACTN</name>
<dbReference type="InterPro" id="IPR043708">
    <property type="entry name" value="DUF5648"/>
</dbReference>
<dbReference type="PANTHER" id="PTHR43143">
    <property type="entry name" value="METALLOPHOSPHOESTERASE, CALCINEURIN SUPERFAMILY"/>
    <property type="match status" value="1"/>
</dbReference>
<dbReference type="PROSITE" id="PS51318">
    <property type="entry name" value="TAT"/>
    <property type="match status" value="1"/>
</dbReference>
<evidence type="ECO:0000259" key="3">
    <source>
        <dbReference type="Pfam" id="PF18885"/>
    </source>
</evidence>
<evidence type="ECO:0000259" key="2">
    <source>
        <dbReference type="Pfam" id="PF00149"/>
    </source>
</evidence>
<feature type="domain" description="Calcineurin-like phosphoesterase" evidence="2">
    <location>
        <begin position="197"/>
        <end position="416"/>
    </location>
</feature>
<gene>
    <name evidence="5" type="ORF">G9H71_10355</name>
</gene>
<reference evidence="5 6" key="1">
    <citation type="submission" date="2020-03" db="EMBL/GenBank/DDBJ databases">
        <title>Two novel Motilibacter sp.</title>
        <authorList>
            <person name="Liu S."/>
        </authorList>
    </citation>
    <scope>NUCLEOTIDE SEQUENCE [LARGE SCALE GENOMIC DNA]</scope>
    <source>
        <strain evidence="5 6">E257</strain>
    </source>
</reference>
<feature type="chain" id="PRO_5046993346" evidence="1">
    <location>
        <begin position="39"/>
        <end position="591"/>
    </location>
</feature>
<organism evidence="5 6">
    <name type="scientific">Motilibacter deserti</name>
    <dbReference type="NCBI Taxonomy" id="2714956"/>
    <lineage>
        <taxon>Bacteria</taxon>
        <taxon>Bacillati</taxon>
        <taxon>Actinomycetota</taxon>
        <taxon>Actinomycetes</taxon>
        <taxon>Motilibacterales</taxon>
        <taxon>Motilibacteraceae</taxon>
        <taxon>Motilibacter</taxon>
    </lineage>
</organism>
<dbReference type="RefSeq" id="WP_166281437.1">
    <property type="nucleotide sequence ID" value="NZ_JAANNP010000004.1"/>
</dbReference>
<evidence type="ECO:0000259" key="4">
    <source>
        <dbReference type="Pfam" id="PF22888"/>
    </source>
</evidence>
<dbReference type="Gene3D" id="3.60.21.10">
    <property type="match status" value="1"/>
</dbReference>
<dbReference type="Pfam" id="PF00149">
    <property type="entry name" value="Metallophos"/>
    <property type="match status" value="1"/>
</dbReference>
<evidence type="ECO:0000256" key="1">
    <source>
        <dbReference type="SAM" id="SignalP"/>
    </source>
</evidence>
<keyword evidence="6" id="KW-1185">Reference proteome</keyword>
<comment type="caution">
    <text evidence="5">The sequence shown here is derived from an EMBL/GenBank/DDBJ whole genome shotgun (WGS) entry which is preliminary data.</text>
</comment>
<dbReference type="PANTHER" id="PTHR43143:SF5">
    <property type="entry name" value="SECRETED PROTEIN"/>
    <property type="match status" value="1"/>
</dbReference>
<accession>A0ABX0GUI9</accession>
<feature type="domain" description="DUF5648" evidence="3">
    <location>
        <begin position="61"/>
        <end position="189"/>
    </location>
</feature>
<dbReference type="EMBL" id="JAANNP010000004">
    <property type="protein sequence ID" value="NHC14183.1"/>
    <property type="molecule type" value="Genomic_DNA"/>
</dbReference>
<dbReference type="InterPro" id="IPR004843">
    <property type="entry name" value="Calcineurin-like_PHP"/>
</dbReference>
<evidence type="ECO:0000313" key="5">
    <source>
        <dbReference type="EMBL" id="NHC14183.1"/>
    </source>
</evidence>
<feature type="domain" description="FIMAH" evidence="4">
    <location>
        <begin position="494"/>
        <end position="570"/>
    </location>
</feature>
<dbReference type="InterPro" id="IPR054470">
    <property type="entry name" value="FIMAH_dom"/>
</dbReference>
<keyword evidence="1" id="KW-0732">Signal</keyword>
<evidence type="ECO:0000313" key="6">
    <source>
        <dbReference type="Proteomes" id="UP000800981"/>
    </source>
</evidence>
<dbReference type="Proteomes" id="UP000800981">
    <property type="component" value="Unassembled WGS sequence"/>
</dbReference>
<dbReference type="SUPFAM" id="SSF56300">
    <property type="entry name" value="Metallo-dependent phosphatases"/>
    <property type="match status" value="1"/>
</dbReference>
<dbReference type="Pfam" id="PF18885">
    <property type="entry name" value="DUF5648"/>
    <property type="match status" value="1"/>
</dbReference>
<dbReference type="InterPro" id="IPR051918">
    <property type="entry name" value="STPP_CPPED1"/>
</dbReference>
<protein>
    <submittedName>
        <fullName evidence="5">Metallophosphoesterase</fullName>
    </submittedName>
</protein>